<comment type="caution">
    <text evidence="1">The sequence shown here is derived from an EMBL/GenBank/DDBJ whole genome shotgun (WGS) entry which is preliminary data.</text>
</comment>
<reference evidence="1 2" key="1">
    <citation type="submission" date="2021-07" db="EMBL/GenBank/DDBJ databases">
        <authorList>
            <person name="Palmer J.M."/>
        </authorList>
    </citation>
    <scope>NUCLEOTIDE SEQUENCE [LARGE SCALE GENOMIC DNA]</scope>
    <source>
        <strain evidence="1 2">AT_MEX2019</strain>
        <tissue evidence="1">Muscle</tissue>
    </source>
</reference>
<proteinExistence type="predicted"/>
<dbReference type="EMBL" id="JAHUTI010080665">
    <property type="protein sequence ID" value="MED6258502.1"/>
    <property type="molecule type" value="Genomic_DNA"/>
</dbReference>
<sequence length="125" mass="13663">MKNRVNIEARRKLETKGHGGENRLDLIGSNESRGHFPGQQLELNVLSGEPNLLTNSVVGIRSPSVILPLSVLLPGAVKGSNPPSPSLLIESNKLLYRWSVAQADLKMQKPGSRGQMRVLSILHPR</sequence>
<evidence type="ECO:0000313" key="2">
    <source>
        <dbReference type="Proteomes" id="UP001345963"/>
    </source>
</evidence>
<accession>A0ABU7C738</accession>
<dbReference type="Proteomes" id="UP001345963">
    <property type="component" value="Unassembled WGS sequence"/>
</dbReference>
<evidence type="ECO:0000313" key="1">
    <source>
        <dbReference type="EMBL" id="MED6258502.1"/>
    </source>
</evidence>
<keyword evidence="2" id="KW-1185">Reference proteome</keyword>
<gene>
    <name evidence="1" type="ORF">ATANTOWER_008311</name>
</gene>
<protein>
    <submittedName>
        <fullName evidence="1">Uncharacterized protein</fullName>
    </submittedName>
</protein>
<name>A0ABU7C738_9TELE</name>
<organism evidence="1 2">
    <name type="scientific">Ataeniobius toweri</name>
    <dbReference type="NCBI Taxonomy" id="208326"/>
    <lineage>
        <taxon>Eukaryota</taxon>
        <taxon>Metazoa</taxon>
        <taxon>Chordata</taxon>
        <taxon>Craniata</taxon>
        <taxon>Vertebrata</taxon>
        <taxon>Euteleostomi</taxon>
        <taxon>Actinopterygii</taxon>
        <taxon>Neopterygii</taxon>
        <taxon>Teleostei</taxon>
        <taxon>Neoteleostei</taxon>
        <taxon>Acanthomorphata</taxon>
        <taxon>Ovalentaria</taxon>
        <taxon>Atherinomorphae</taxon>
        <taxon>Cyprinodontiformes</taxon>
        <taxon>Goodeidae</taxon>
        <taxon>Ataeniobius</taxon>
    </lineage>
</organism>